<dbReference type="AlphaFoldDB" id="A0A2G1XLR7"/>
<proteinExistence type="predicted"/>
<accession>A0A2G1XLR7</accession>
<sequence>MLYTSGSTGRPKGVVVSHGAFANLSLSHAKFGVGPGCR</sequence>
<dbReference type="Gene3D" id="3.40.50.12780">
    <property type="entry name" value="N-terminal domain of ligase-like"/>
    <property type="match status" value="1"/>
</dbReference>
<dbReference type="InterPro" id="IPR000873">
    <property type="entry name" value="AMP-dep_synth/lig_dom"/>
</dbReference>
<organism evidence="2 3">
    <name type="scientific">Streptomyces cinnamoneus</name>
    <name type="common">Streptoverticillium cinnamoneum</name>
    <dbReference type="NCBI Taxonomy" id="53446"/>
    <lineage>
        <taxon>Bacteria</taxon>
        <taxon>Bacillati</taxon>
        <taxon>Actinomycetota</taxon>
        <taxon>Actinomycetes</taxon>
        <taxon>Kitasatosporales</taxon>
        <taxon>Streptomycetaceae</taxon>
        <taxon>Streptomyces</taxon>
        <taxon>Streptomyces cinnamoneus group</taxon>
    </lineage>
</organism>
<dbReference type="EMBL" id="NHZO01000097">
    <property type="protein sequence ID" value="PHQ52185.1"/>
    <property type="molecule type" value="Genomic_DNA"/>
</dbReference>
<comment type="caution">
    <text evidence="2">The sequence shown here is derived from an EMBL/GenBank/DDBJ whole genome shotgun (WGS) entry which is preliminary data.</text>
</comment>
<protein>
    <recommendedName>
        <fullName evidence="1">AMP-dependent synthetase/ligase domain-containing protein</fullName>
    </recommendedName>
</protein>
<keyword evidence="3" id="KW-1185">Reference proteome</keyword>
<dbReference type="Pfam" id="PF00501">
    <property type="entry name" value="AMP-binding"/>
    <property type="match status" value="1"/>
</dbReference>
<dbReference type="PROSITE" id="PS00455">
    <property type="entry name" value="AMP_BINDING"/>
    <property type="match status" value="1"/>
</dbReference>
<dbReference type="InterPro" id="IPR042099">
    <property type="entry name" value="ANL_N_sf"/>
</dbReference>
<evidence type="ECO:0000313" key="3">
    <source>
        <dbReference type="Proteomes" id="UP000222531"/>
    </source>
</evidence>
<feature type="non-terminal residue" evidence="2">
    <location>
        <position position="38"/>
    </location>
</feature>
<reference evidence="2 3" key="1">
    <citation type="journal article" date="2017" name="Biochemistry">
        <title>Identification of the Biosynthetic Pathway for the Antibiotic Bicyclomycin.</title>
        <authorList>
            <person name="Patteson J."/>
            <person name="Cai W."/>
            <person name="Johnson R.A."/>
            <person name="Santa Maria K."/>
            <person name="Li B."/>
        </authorList>
    </citation>
    <scope>NUCLEOTIDE SEQUENCE [LARGE SCALE GENOMIC DNA]</scope>
    <source>
        <strain evidence="2 3">ATCC 21532</strain>
    </source>
</reference>
<evidence type="ECO:0000313" key="2">
    <source>
        <dbReference type="EMBL" id="PHQ52185.1"/>
    </source>
</evidence>
<evidence type="ECO:0000259" key="1">
    <source>
        <dbReference type="Pfam" id="PF00501"/>
    </source>
</evidence>
<dbReference type="InterPro" id="IPR020845">
    <property type="entry name" value="AMP-binding_CS"/>
</dbReference>
<dbReference type="SUPFAM" id="SSF56801">
    <property type="entry name" value="Acetyl-CoA synthetase-like"/>
    <property type="match status" value="1"/>
</dbReference>
<name>A0A2G1XLR7_STRCJ</name>
<dbReference type="Proteomes" id="UP000222531">
    <property type="component" value="Unassembled WGS sequence"/>
</dbReference>
<gene>
    <name evidence="2" type="ORF">BLA24_09670</name>
</gene>
<feature type="domain" description="AMP-dependent synthetase/ligase" evidence="1">
    <location>
        <begin position="1"/>
        <end position="28"/>
    </location>
</feature>